<evidence type="ECO:0000259" key="1">
    <source>
        <dbReference type="PROSITE" id="PS51725"/>
    </source>
</evidence>
<dbReference type="InterPro" id="IPR007138">
    <property type="entry name" value="ABM_dom"/>
</dbReference>
<organism evidence="2 3">
    <name type="scientific">Pigmentiphaga aceris</name>
    <dbReference type="NCBI Taxonomy" id="1940612"/>
    <lineage>
        <taxon>Bacteria</taxon>
        <taxon>Pseudomonadati</taxon>
        <taxon>Pseudomonadota</taxon>
        <taxon>Betaproteobacteria</taxon>
        <taxon>Burkholderiales</taxon>
        <taxon>Alcaligenaceae</taxon>
        <taxon>Pigmentiphaga</taxon>
    </lineage>
</organism>
<gene>
    <name evidence="2" type="ORF">FXN63_01470</name>
</gene>
<dbReference type="OrthoDB" id="9812192at2"/>
<dbReference type="GO" id="GO:0004497">
    <property type="term" value="F:monooxygenase activity"/>
    <property type="evidence" value="ECO:0007669"/>
    <property type="project" value="UniProtKB-KW"/>
</dbReference>
<dbReference type="Pfam" id="PF03992">
    <property type="entry name" value="ABM"/>
    <property type="match status" value="1"/>
</dbReference>
<name>A0A5C0ATL3_9BURK</name>
<protein>
    <submittedName>
        <fullName evidence="2">Antibiotic biosynthesis monooxygenase</fullName>
    </submittedName>
</protein>
<proteinExistence type="predicted"/>
<accession>A0A5C0ATL3</accession>
<dbReference type="PROSITE" id="PS51725">
    <property type="entry name" value="ABM"/>
    <property type="match status" value="1"/>
</dbReference>
<sequence length="95" mass="10889">MSEIPGVAIFVAKPGEEAKLEVLLRGLVEPTRQEPGCLQYDLHVDIKEPRRFVFIERWESQEALAGHGKTAHIAYFREHGPALIEHKEVDFLRKI</sequence>
<dbReference type="Proteomes" id="UP000325161">
    <property type="component" value="Chromosome"/>
</dbReference>
<dbReference type="SUPFAM" id="SSF54909">
    <property type="entry name" value="Dimeric alpha+beta barrel"/>
    <property type="match status" value="1"/>
</dbReference>
<dbReference type="EMBL" id="CP043046">
    <property type="protein sequence ID" value="QEI04653.1"/>
    <property type="molecule type" value="Genomic_DNA"/>
</dbReference>
<keyword evidence="2" id="KW-0560">Oxidoreductase</keyword>
<dbReference type="PANTHER" id="PTHR33336">
    <property type="entry name" value="QUINOL MONOOXYGENASE YGIN-RELATED"/>
    <property type="match status" value="1"/>
</dbReference>
<dbReference type="InterPro" id="IPR050744">
    <property type="entry name" value="AI-2_Isomerase_LsrG"/>
</dbReference>
<dbReference type="KEGG" id="pacr:FXN63_01470"/>
<feature type="domain" description="ABM" evidence="1">
    <location>
        <begin position="4"/>
        <end position="95"/>
    </location>
</feature>
<dbReference type="Gene3D" id="3.30.70.100">
    <property type="match status" value="1"/>
</dbReference>
<dbReference type="AlphaFoldDB" id="A0A5C0ATL3"/>
<evidence type="ECO:0000313" key="3">
    <source>
        <dbReference type="Proteomes" id="UP000325161"/>
    </source>
</evidence>
<keyword evidence="2" id="KW-0503">Monooxygenase</keyword>
<evidence type="ECO:0000313" key="2">
    <source>
        <dbReference type="EMBL" id="QEI04653.1"/>
    </source>
</evidence>
<dbReference type="PANTHER" id="PTHR33336:SF15">
    <property type="entry name" value="ABM DOMAIN-CONTAINING PROTEIN"/>
    <property type="match status" value="1"/>
</dbReference>
<reference evidence="2 3" key="1">
    <citation type="submission" date="2019-08" db="EMBL/GenBank/DDBJ databases">
        <title>Amphibian skin-associated Pigmentiphaga: genome sequence and occurrence across geography and hosts.</title>
        <authorList>
            <person name="Bletz M.C."/>
            <person name="Bunk B."/>
            <person name="Sproeer C."/>
            <person name="Biwer P."/>
            <person name="Reiter S."/>
            <person name="Rabemananjara F.C.E."/>
            <person name="Schulz S."/>
            <person name="Overmann J."/>
            <person name="Vences M."/>
        </authorList>
    </citation>
    <scope>NUCLEOTIDE SEQUENCE [LARGE SCALE GENOMIC DNA]</scope>
    <source>
        <strain evidence="2 3">Mada1488</strain>
    </source>
</reference>
<keyword evidence="3" id="KW-1185">Reference proteome</keyword>
<dbReference type="InterPro" id="IPR011008">
    <property type="entry name" value="Dimeric_a/b-barrel"/>
</dbReference>
<dbReference type="RefSeq" id="WP_148812164.1">
    <property type="nucleotide sequence ID" value="NZ_CP043046.1"/>
</dbReference>